<proteinExistence type="inferred from homology"/>
<dbReference type="GO" id="GO:0032259">
    <property type="term" value="P:methylation"/>
    <property type="evidence" value="ECO:0007669"/>
    <property type="project" value="UniProtKB-KW"/>
</dbReference>
<evidence type="ECO:0000313" key="6">
    <source>
        <dbReference type="Proteomes" id="UP000176445"/>
    </source>
</evidence>
<accession>A0A1F6CJU2</accession>
<evidence type="ECO:0000256" key="3">
    <source>
        <dbReference type="RuleBase" id="RU362026"/>
    </source>
</evidence>
<dbReference type="SUPFAM" id="SSF53335">
    <property type="entry name" value="S-adenosyl-L-methionine-dependent methyltransferases"/>
    <property type="match status" value="1"/>
</dbReference>
<feature type="domain" description="DNA methylase N-4/N-6" evidence="4">
    <location>
        <begin position="44"/>
        <end position="241"/>
    </location>
</feature>
<comment type="caution">
    <text evidence="5">The sequence shown here is derived from an EMBL/GenBank/DDBJ whole genome shotgun (WGS) entry which is preliminary data.</text>
</comment>
<dbReference type="EC" id="2.1.1.-" evidence="3"/>
<evidence type="ECO:0000256" key="1">
    <source>
        <dbReference type="ARBA" id="ARBA00022603"/>
    </source>
</evidence>
<dbReference type="InterPro" id="IPR029063">
    <property type="entry name" value="SAM-dependent_MTases_sf"/>
</dbReference>
<sequence>MKNSPATTQSFSVKNGDIIRLGDHILACGDATKVDIAALCPHGIDLVLTDPPYAVDYVESKRGLQEVSVGKDIANDGHMTDNEYTAFSKAWLGPTLPHLAQKNSVYVFNSDKMVFALRQAFVELGMKTAQLLIWVKSQPVMGRLDYLPQHELILYGWYGTHEFHRGKDKSVMFAPKPARSALHPTMKPVSLLRRLILNSTKVGGVVYDAFGGSGSTLIACEHTKRTCIMVEMDPEYCTVIVERWKKLTDHEPETIRHAK</sequence>
<evidence type="ECO:0000259" key="4">
    <source>
        <dbReference type="Pfam" id="PF01555"/>
    </source>
</evidence>
<organism evidence="5 6">
    <name type="scientific">Candidatus Kaiserbacteria bacterium RIFCSPHIGHO2_01_FULL_54_36b</name>
    <dbReference type="NCBI Taxonomy" id="1798483"/>
    <lineage>
        <taxon>Bacteria</taxon>
        <taxon>Candidatus Kaiseribacteriota</taxon>
    </lineage>
</organism>
<keyword evidence="2" id="KW-0808">Transferase</keyword>
<name>A0A1F6CJU2_9BACT</name>
<keyword evidence="1" id="KW-0489">Methyltransferase</keyword>
<evidence type="ECO:0000256" key="2">
    <source>
        <dbReference type="ARBA" id="ARBA00022679"/>
    </source>
</evidence>
<dbReference type="PRINTS" id="PR00508">
    <property type="entry name" value="S21N4MTFRASE"/>
</dbReference>
<gene>
    <name evidence="5" type="ORF">A2704_01145</name>
</gene>
<comment type="similarity">
    <text evidence="3">Belongs to the N(4)/N(6)-methyltransferase family.</text>
</comment>
<dbReference type="AlphaFoldDB" id="A0A1F6CJU2"/>
<dbReference type="Proteomes" id="UP000176445">
    <property type="component" value="Unassembled WGS sequence"/>
</dbReference>
<dbReference type="Pfam" id="PF01555">
    <property type="entry name" value="N6_N4_Mtase"/>
    <property type="match status" value="1"/>
</dbReference>
<dbReference type="GO" id="GO:0003677">
    <property type="term" value="F:DNA binding"/>
    <property type="evidence" value="ECO:0007669"/>
    <property type="project" value="InterPro"/>
</dbReference>
<dbReference type="EMBL" id="MFKW01000077">
    <property type="protein sequence ID" value="OGG49287.1"/>
    <property type="molecule type" value="Genomic_DNA"/>
</dbReference>
<dbReference type="GO" id="GO:0008170">
    <property type="term" value="F:N-methyltransferase activity"/>
    <property type="evidence" value="ECO:0007669"/>
    <property type="project" value="InterPro"/>
</dbReference>
<dbReference type="InterPro" id="IPR002941">
    <property type="entry name" value="DNA_methylase_N4/N6"/>
</dbReference>
<protein>
    <recommendedName>
        <fullName evidence="3">Methyltransferase</fullName>
        <ecNumber evidence="3">2.1.1.-</ecNumber>
    </recommendedName>
</protein>
<evidence type="ECO:0000313" key="5">
    <source>
        <dbReference type="EMBL" id="OGG49287.1"/>
    </source>
</evidence>
<dbReference type="Gene3D" id="3.40.50.150">
    <property type="entry name" value="Vaccinia Virus protein VP39"/>
    <property type="match status" value="1"/>
</dbReference>
<reference evidence="5 6" key="1">
    <citation type="journal article" date="2016" name="Nat. Commun.">
        <title>Thousands of microbial genomes shed light on interconnected biogeochemical processes in an aquifer system.</title>
        <authorList>
            <person name="Anantharaman K."/>
            <person name="Brown C.T."/>
            <person name="Hug L.A."/>
            <person name="Sharon I."/>
            <person name="Castelle C.J."/>
            <person name="Probst A.J."/>
            <person name="Thomas B.C."/>
            <person name="Singh A."/>
            <person name="Wilkins M.J."/>
            <person name="Karaoz U."/>
            <person name="Brodie E.L."/>
            <person name="Williams K.H."/>
            <person name="Hubbard S.S."/>
            <person name="Banfield J.F."/>
        </authorList>
    </citation>
    <scope>NUCLEOTIDE SEQUENCE [LARGE SCALE GENOMIC DNA]</scope>
</reference>
<dbReference type="InterPro" id="IPR001091">
    <property type="entry name" value="RM_Methyltransferase"/>
</dbReference>